<dbReference type="SUPFAM" id="SSF57903">
    <property type="entry name" value="FYVE/PHD zinc finger"/>
    <property type="match status" value="1"/>
</dbReference>
<dbReference type="OrthoDB" id="10072397at2759"/>
<dbReference type="Pfam" id="PF02318">
    <property type="entry name" value="FYVE_2"/>
    <property type="match status" value="1"/>
</dbReference>
<dbReference type="KEGG" id="cgob:115026426"/>
<dbReference type="InParanoid" id="A0A6J2RW25"/>
<keyword evidence="1" id="KW-0479">Metal-binding</keyword>
<name>A0A6J2RW25_COTGO</name>
<dbReference type="InterPro" id="IPR051745">
    <property type="entry name" value="Intracell_Transport_Effector"/>
</dbReference>
<evidence type="ECO:0000259" key="5">
    <source>
        <dbReference type="PROSITE" id="PS50916"/>
    </source>
</evidence>
<dbReference type="PROSITE" id="PS50916">
    <property type="entry name" value="RABBD"/>
    <property type="match status" value="1"/>
</dbReference>
<dbReference type="GO" id="GO:0017022">
    <property type="term" value="F:myosin binding"/>
    <property type="evidence" value="ECO:0007669"/>
    <property type="project" value="TreeGrafter"/>
</dbReference>
<dbReference type="GO" id="GO:0031267">
    <property type="term" value="F:small GTPase binding"/>
    <property type="evidence" value="ECO:0007669"/>
    <property type="project" value="InterPro"/>
</dbReference>
<feature type="domain" description="RabBD" evidence="5">
    <location>
        <begin position="9"/>
        <end position="129"/>
    </location>
</feature>
<dbReference type="Pfam" id="PF04698">
    <property type="entry name" value="Rab_eff_C"/>
    <property type="match status" value="1"/>
</dbReference>
<dbReference type="InterPro" id="IPR010911">
    <property type="entry name" value="Rab_BD"/>
</dbReference>
<dbReference type="InterPro" id="IPR037442">
    <property type="entry name" value="Melanophilin_FYVE-rel_dom"/>
</dbReference>
<evidence type="ECO:0000313" key="7">
    <source>
        <dbReference type="RefSeq" id="XP_029315128.1"/>
    </source>
</evidence>
<dbReference type="GO" id="GO:0008270">
    <property type="term" value="F:zinc ion binding"/>
    <property type="evidence" value="ECO:0007669"/>
    <property type="project" value="UniProtKB-KW"/>
</dbReference>
<dbReference type="PANTHER" id="PTHR14555:SF1">
    <property type="entry name" value="MELANOPHILIN"/>
    <property type="match status" value="1"/>
</dbReference>
<evidence type="ECO:0000256" key="3">
    <source>
        <dbReference type="ARBA" id="ARBA00022833"/>
    </source>
</evidence>
<dbReference type="GO" id="GO:0006886">
    <property type="term" value="P:intracellular protein transport"/>
    <property type="evidence" value="ECO:0007669"/>
    <property type="project" value="InterPro"/>
</dbReference>
<keyword evidence="2" id="KW-0863">Zinc-finger</keyword>
<dbReference type="AlphaFoldDB" id="A0A6J2RW25"/>
<dbReference type="InterPro" id="IPR013083">
    <property type="entry name" value="Znf_RING/FYVE/PHD"/>
</dbReference>
<dbReference type="FunFam" id="3.30.40.10:FF:000018">
    <property type="entry name" value="Synaptotagmin-like 5, isoform CRA_a"/>
    <property type="match status" value="1"/>
</dbReference>
<evidence type="ECO:0000256" key="1">
    <source>
        <dbReference type="ARBA" id="ARBA00022723"/>
    </source>
</evidence>
<proteinExistence type="predicted"/>
<feature type="region of interest" description="Disordered" evidence="4">
    <location>
        <begin position="301"/>
        <end position="322"/>
    </location>
</feature>
<gene>
    <name evidence="7" type="primary">mlphb</name>
</gene>
<feature type="region of interest" description="Disordered" evidence="4">
    <location>
        <begin position="420"/>
        <end position="459"/>
    </location>
</feature>
<evidence type="ECO:0000313" key="6">
    <source>
        <dbReference type="Proteomes" id="UP000504630"/>
    </source>
</evidence>
<dbReference type="CDD" id="cd15752">
    <property type="entry name" value="FYVE_SlaC2-a"/>
    <property type="match status" value="1"/>
</dbReference>
<dbReference type="GO" id="GO:0003779">
    <property type="term" value="F:actin binding"/>
    <property type="evidence" value="ECO:0007669"/>
    <property type="project" value="TreeGrafter"/>
</dbReference>
<protein>
    <submittedName>
        <fullName evidence="7">Melanophilin isoform X1</fullName>
    </submittedName>
</protein>
<dbReference type="Gene3D" id="3.30.40.10">
    <property type="entry name" value="Zinc/RING finger domain, C3HC4 (zinc finger)"/>
    <property type="match status" value="1"/>
</dbReference>
<sequence length="610" mass="69162">MSGTTTGKKLDLSKLTDKEAKHVWEVVQRDFNLRKKEEDRLGDLKTKIEKEDIKRELLGNQTSLTESHCIRCLEPFKFLVNSKRQCLDCQLYICKSCSLYNKKEHGWVCDPCRMARVLKIGTLEWYHENVRARFKRFGSAKVMRSLFKRLSGDHGGSQNDLEDPHGYDTQSIPEVHTDGYEEQSMDATESQHYKGMKKAKRRLTVDPFDFELGLDCFIESRGRPDQAPVLRDVTDMDVGERESMLAEADMASVFHQIFKEQHKGLELRMAPQQDDLTYADNQTIPSRSISRLSYSSCGSSSAWGPQGSSYLPGPDDSEEDDHCQLYPLYQSHLGPCSHTSQESLNAPNPPPQITDLNRRVSAIENLLNHLEQKVTSTYDETNEASPTPNCTSPLPQCEEVDLEEQQLRQKLHEMTDNISDHSLTSDEDEPSRPHSVQEIPAWRSPKEDVKPTRIPTRPPSRTSIILCRLEEEQPQLTDSQKINRSTESLESKWHPLEDGSKTSFKGSTALLVELEDKVAQAAANVQNSQSEVSYIENRIAALNAAGMPVDKRRRSAIPIQARRSSHHFPTNQVDRFVRNSLYTGSLTQRNPVAKPKHKATCAKPVMTQGS</sequence>
<dbReference type="InterPro" id="IPR041282">
    <property type="entry name" value="FYVE_2"/>
</dbReference>
<keyword evidence="3" id="KW-0862">Zinc</keyword>
<dbReference type="CTD" id="557015"/>
<dbReference type="GO" id="GO:0030864">
    <property type="term" value="C:cortical actin cytoskeleton"/>
    <property type="evidence" value="ECO:0007669"/>
    <property type="project" value="TreeGrafter"/>
</dbReference>
<evidence type="ECO:0000256" key="2">
    <source>
        <dbReference type="ARBA" id="ARBA00022771"/>
    </source>
</evidence>
<dbReference type="InterPro" id="IPR006788">
    <property type="entry name" value="Myrip/Melanophilin"/>
</dbReference>
<evidence type="ECO:0000256" key="4">
    <source>
        <dbReference type="SAM" id="MobiDB-lite"/>
    </source>
</evidence>
<reference evidence="7" key="1">
    <citation type="submission" date="2025-08" db="UniProtKB">
        <authorList>
            <consortium name="RefSeq"/>
        </authorList>
    </citation>
    <scope>IDENTIFICATION</scope>
</reference>
<keyword evidence="6" id="KW-1185">Reference proteome</keyword>
<dbReference type="GeneID" id="115026426"/>
<organism evidence="6 7">
    <name type="scientific">Cottoperca gobio</name>
    <name type="common">Frogmouth</name>
    <name type="synonym">Aphritis gobio</name>
    <dbReference type="NCBI Taxonomy" id="56716"/>
    <lineage>
        <taxon>Eukaryota</taxon>
        <taxon>Metazoa</taxon>
        <taxon>Chordata</taxon>
        <taxon>Craniata</taxon>
        <taxon>Vertebrata</taxon>
        <taxon>Euteleostomi</taxon>
        <taxon>Actinopterygii</taxon>
        <taxon>Neopterygii</taxon>
        <taxon>Teleostei</taxon>
        <taxon>Neoteleostei</taxon>
        <taxon>Acanthomorphata</taxon>
        <taxon>Eupercaria</taxon>
        <taxon>Perciformes</taxon>
        <taxon>Notothenioidei</taxon>
        <taxon>Bovichtidae</taxon>
        <taxon>Cottoperca</taxon>
    </lineage>
</organism>
<dbReference type="PANTHER" id="PTHR14555">
    <property type="entry name" value="MYELIN-ASSOCIATED OLIGODENDROCYTIC BASIC PROTEIN MOBP -RELATED"/>
    <property type="match status" value="1"/>
</dbReference>
<dbReference type="InterPro" id="IPR011011">
    <property type="entry name" value="Znf_FYVE_PHD"/>
</dbReference>
<dbReference type="Proteomes" id="UP000504630">
    <property type="component" value="Chromosome 21"/>
</dbReference>
<dbReference type="RefSeq" id="XP_029315128.1">
    <property type="nucleotide sequence ID" value="XM_029459268.1"/>
</dbReference>
<feature type="region of interest" description="Disordered" evidence="4">
    <location>
        <begin position="588"/>
        <end position="610"/>
    </location>
</feature>
<accession>A0A6J2RW25</accession>